<name>A0ABV4UAL8_9BACT</name>
<accession>A0ABV4UAL8</accession>
<keyword evidence="7" id="KW-1185">Reference proteome</keyword>
<protein>
    <submittedName>
        <fullName evidence="6">NUDIX hydrolase</fullName>
    </submittedName>
</protein>
<dbReference type="RefSeq" id="WP_425346741.1">
    <property type="nucleotide sequence ID" value="NZ_JBGUBD010000012.1"/>
</dbReference>
<comment type="caution">
    <text evidence="6">The sequence shown here is derived from an EMBL/GenBank/DDBJ whole genome shotgun (WGS) entry which is preliminary data.</text>
</comment>
<evidence type="ECO:0000313" key="6">
    <source>
        <dbReference type="EMBL" id="MFA9479816.1"/>
    </source>
</evidence>
<dbReference type="InterPro" id="IPR015797">
    <property type="entry name" value="NUDIX_hydrolase-like_dom_sf"/>
</dbReference>
<evidence type="ECO:0000256" key="3">
    <source>
        <dbReference type="ARBA" id="ARBA00022842"/>
    </source>
</evidence>
<dbReference type="SUPFAM" id="SSF55811">
    <property type="entry name" value="Nudix"/>
    <property type="match status" value="1"/>
</dbReference>
<dbReference type="InterPro" id="IPR020476">
    <property type="entry name" value="Nudix_hydrolase"/>
</dbReference>
<comment type="similarity">
    <text evidence="4">Belongs to the Nudix hydrolase family.</text>
</comment>
<evidence type="ECO:0000256" key="4">
    <source>
        <dbReference type="RuleBase" id="RU003476"/>
    </source>
</evidence>
<evidence type="ECO:0000313" key="7">
    <source>
        <dbReference type="Proteomes" id="UP001575105"/>
    </source>
</evidence>
<dbReference type="Gene3D" id="3.90.79.10">
    <property type="entry name" value="Nucleoside Triphosphate Pyrophosphohydrolase"/>
    <property type="match status" value="1"/>
</dbReference>
<dbReference type="PRINTS" id="PR00502">
    <property type="entry name" value="NUDIXFAMILY"/>
</dbReference>
<feature type="domain" description="Nudix hydrolase" evidence="5">
    <location>
        <begin position="18"/>
        <end position="158"/>
    </location>
</feature>
<gene>
    <name evidence="6" type="ORF">ACERK3_16145</name>
</gene>
<reference evidence="6 7" key="1">
    <citation type="submission" date="2024-08" db="EMBL/GenBank/DDBJ databases">
        <title>Whole-genome sequencing of halo(alkali)philic microorganisms from hypersaline lakes.</title>
        <authorList>
            <person name="Sorokin D.Y."/>
            <person name="Merkel A.Y."/>
            <person name="Messina E."/>
            <person name="Yakimov M."/>
        </authorList>
    </citation>
    <scope>NUCLEOTIDE SEQUENCE [LARGE SCALE GENOMIC DNA]</scope>
    <source>
        <strain evidence="6 7">AB-hyl4</strain>
    </source>
</reference>
<dbReference type="PROSITE" id="PS51462">
    <property type="entry name" value="NUDIX"/>
    <property type="match status" value="1"/>
</dbReference>
<dbReference type="Proteomes" id="UP001575105">
    <property type="component" value="Unassembled WGS sequence"/>
</dbReference>
<dbReference type="CDD" id="cd04685">
    <property type="entry name" value="NUDIX_Hydrolase"/>
    <property type="match status" value="1"/>
</dbReference>
<dbReference type="GO" id="GO:0016787">
    <property type="term" value="F:hydrolase activity"/>
    <property type="evidence" value="ECO:0007669"/>
    <property type="project" value="UniProtKB-KW"/>
</dbReference>
<sequence>MIHAKGATVEQTHQDGLVVRSAARVLLLDAEDRLLMFHCQDPTGGEPFWIAPGGGLEANESYEDAARREVYEETGLRIHEVSCCVWHRTHAFTYRHRRYNQHERFFVARTDATVIRAIADDQEIHDQLGHHWWSVEELQRSTSDFAPRRIAQYLSALLNDGYPDEPIDVGV</sequence>
<evidence type="ECO:0000256" key="2">
    <source>
        <dbReference type="ARBA" id="ARBA00022801"/>
    </source>
</evidence>
<dbReference type="PANTHER" id="PTHR43046:SF12">
    <property type="entry name" value="GDP-MANNOSE MANNOSYL HYDROLASE"/>
    <property type="match status" value="1"/>
</dbReference>
<evidence type="ECO:0000256" key="1">
    <source>
        <dbReference type="ARBA" id="ARBA00001946"/>
    </source>
</evidence>
<dbReference type="PROSITE" id="PS00893">
    <property type="entry name" value="NUDIX_BOX"/>
    <property type="match status" value="1"/>
</dbReference>
<dbReference type="Pfam" id="PF00293">
    <property type="entry name" value="NUDIX"/>
    <property type="match status" value="1"/>
</dbReference>
<comment type="cofactor">
    <cofactor evidence="1">
        <name>Mg(2+)</name>
        <dbReference type="ChEBI" id="CHEBI:18420"/>
    </cofactor>
</comment>
<dbReference type="EMBL" id="JBGUBD010000012">
    <property type="protein sequence ID" value="MFA9479816.1"/>
    <property type="molecule type" value="Genomic_DNA"/>
</dbReference>
<organism evidence="6 7">
    <name type="scientific">Natronomicrosphaera hydrolytica</name>
    <dbReference type="NCBI Taxonomy" id="3242702"/>
    <lineage>
        <taxon>Bacteria</taxon>
        <taxon>Pseudomonadati</taxon>
        <taxon>Planctomycetota</taxon>
        <taxon>Phycisphaerae</taxon>
        <taxon>Phycisphaerales</taxon>
        <taxon>Phycisphaeraceae</taxon>
        <taxon>Natronomicrosphaera</taxon>
    </lineage>
</organism>
<keyword evidence="3" id="KW-0460">Magnesium</keyword>
<evidence type="ECO:0000259" key="5">
    <source>
        <dbReference type="PROSITE" id="PS51462"/>
    </source>
</evidence>
<dbReference type="InterPro" id="IPR020084">
    <property type="entry name" value="NUDIX_hydrolase_CS"/>
</dbReference>
<dbReference type="InterPro" id="IPR000086">
    <property type="entry name" value="NUDIX_hydrolase_dom"/>
</dbReference>
<proteinExistence type="inferred from homology"/>
<dbReference type="PANTHER" id="PTHR43046">
    <property type="entry name" value="GDP-MANNOSE MANNOSYL HYDROLASE"/>
    <property type="match status" value="1"/>
</dbReference>
<keyword evidence="2 4" id="KW-0378">Hydrolase</keyword>